<proteinExistence type="predicted"/>
<comment type="caution">
    <text evidence="1">The sequence shown here is derived from an EMBL/GenBank/DDBJ whole genome shotgun (WGS) entry which is preliminary data.</text>
</comment>
<protein>
    <submittedName>
        <fullName evidence="1">Uncharacterized protein</fullName>
    </submittedName>
</protein>
<dbReference type="AlphaFoldDB" id="A0A0F9CVW9"/>
<organism evidence="1">
    <name type="scientific">marine sediment metagenome</name>
    <dbReference type="NCBI Taxonomy" id="412755"/>
    <lineage>
        <taxon>unclassified sequences</taxon>
        <taxon>metagenomes</taxon>
        <taxon>ecological metagenomes</taxon>
    </lineage>
</organism>
<gene>
    <name evidence="1" type="ORF">LCGC14_2353980</name>
</gene>
<sequence length="87" mass="9391">MTDKHTPRYFLTELNDGLQWLTDGQDFGMHPDAAPKLLKALQILANAPGLDRNGIPTGGRREPNGGISLANVRRIARDAIKAAKGDA</sequence>
<dbReference type="EMBL" id="LAZR01034330">
    <property type="protein sequence ID" value="KKL45601.1"/>
    <property type="molecule type" value="Genomic_DNA"/>
</dbReference>
<reference evidence="1" key="1">
    <citation type="journal article" date="2015" name="Nature">
        <title>Complex archaea that bridge the gap between prokaryotes and eukaryotes.</title>
        <authorList>
            <person name="Spang A."/>
            <person name="Saw J.H."/>
            <person name="Jorgensen S.L."/>
            <person name="Zaremba-Niedzwiedzka K."/>
            <person name="Martijn J."/>
            <person name="Lind A.E."/>
            <person name="van Eijk R."/>
            <person name="Schleper C."/>
            <person name="Guy L."/>
            <person name="Ettema T.J."/>
        </authorList>
    </citation>
    <scope>NUCLEOTIDE SEQUENCE</scope>
</reference>
<name>A0A0F9CVW9_9ZZZZ</name>
<accession>A0A0F9CVW9</accession>
<evidence type="ECO:0000313" key="1">
    <source>
        <dbReference type="EMBL" id="KKL45601.1"/>
    </source>
</evidence>